<dbReference type="EMBL" id="KN839877">
    <property type="protein sequence ID" value="KIJ60055.1"/>
    <property type="molecule type" value="Genomic_DNA"/>
</dbReference>
<gene>
    <name evidence="15" type="ORF">HYDPIDRAFT_161547</name>
</gene>
<evidence type="ECO:0000313" key="15">
    <source>
        <dbReference type="EMBL" id="KIJ60055.1"/>
    </source>
</evidence>
<keyword evidence="12" id="KW-0472">Membrane</keyword>
<dbReference type="PRINTS" id="PR00385">
    <property type="entry name" value="P450"/>
</dbReference>
<evidence type="ECO:0000256" key="3">
    <source>
        <dbReference type="ARBA" id="ARBA00004721"/>
    </source>
</evidence>
<name>A0A0C9VQP9_9AGAM</name>
<dbReference type="PANTHER" id="PTHR24305:SF166">
    <property type="entry name" value="CYTOCHROME P450 12A4, MITOCHONDRIAL-RELATED"/>
    <property type="match status" value="1"/>
</dbReference>
<comment type="pathway">
    <text evidence="3">Secondary metabolite biosynthesis; terpenoid biosynthesis.</text>
</comment>
<dbReference type="GO" id="GO:0016020">
    <property type="term" value="C:membrane"/>
    <property type="evidence" value="ECO:0007669"/>
    <property type="project" value="UniProtKB-SubCell"/>
</dbReference>
<evidence type="ECO:0000256" key="12">
    <source>
        <dbReference type="ARBA" id="ARBA00023136"/>
    </source>
</evidence>
<keyword evidence="7 13" id="KW-0479">Metal-binding</keyword>
<evidence type="ECO:0000313" key="16">
    <source>
        <dbReference type="Proteomes" id="UP000053820"/>
    </source>
</evidence>
<dbReference type="HOGENOM" id="CLU_001570_25_0_1"/>
<comment type="similarity">
    <text evidence="4 14">Belongs to the cytochrome P450 family.</text>
</comment>
<dbReference type="InterPro" id="IPR001128">
    <property type="entry name" value="Cyt_P450"/>
</dbReference>
<dbReference type="Pfam" id="PF00067">
    <property type="entry name" value="p450"/>
    <property type="match status" value="1"/>
</dbReference>
<dbReference type="AlphaFoldDB" id="A0A0C9VQP9"/>
<keyword evidence="11 14" id="KW-0503">Monooxygenase</keyword>
<dbReference type="InterPro" id="IPR002401">
    <property type="entry name" value="Cyt_P450_E_grp-I"/>
</dbReference>
<evidence type="ECO:0000256" key="5">
    <source>
        <dbReference type="ARBA" id="ARBA00022617"/>
    </source>
</evidence>
<feature type="binding site" description="axial binding residue" evidence="13">
    <location>
        <position position="447"/>
    </location>
    <ligand>
        <name>heme</name>
        <dbReference type="ChEBI" id="CHEBI:30413"/>
    </ligand>
    <ligandPart>
        <name>Fe</name>
        <dbReference type="ChEBI" id="CHEBI:18248"/>
    </ligandPart>
</feature>
<evidence type="ECO:0000256" key="10">
    <source>
        <dbReference type="ARBA" id="ARBA00023004"/>
    </source>
</evidence>
<proteinExistence type="inferred from homology"/>
<dbReference type="InterPro" id="IPR017972">
    <property type="entry name" value="Cyt_P450_CS"/>
</dbReference>
<dbReference type="OrthoDB" id="1470350at2759"/>
<evidence type="ECO:0000256" key="4">
    <source>
        <dbReference type="ARBA" id="ARBA00010617"/>
    </source>
</evidence>
<evidence type="ECO:0000256" key="8">
    <source>
        <dbReference type="ARBA" id="ARBA00022989"/>
    </source>
</evidence>
<dbReference type="Gene3D" id="1.10.630.10">
    <property type="entry name" value="Cytochrome P450"/>
    <property type="match status" value="1"/>
</dbReference>
<protein>
    <recommendedName>
        <fullName evidence="17">Cytochrome P450</fullName>
    </recommendedName>
</protein>
<evidence type="ECO:0000256" key="11">
    <source>
        <dbReference type="ARBA" id="ARBA00023033"/>
    </source>
</evidence>
<keyword evidence="16" id="KW-1185">Reference proteome</keyword>
<dbReference type="InterPro" id="IPR036396">
    <property type="entry name" value="Cyt_P450_sf"/>
</dbReference>
<evidence type="ECO:0000256" key="1">
    <source>
        <dbReference type="ARBA" id="ARBA00001971"/>
    </source>
</evidence>
<comment type="cofactor">
    <cofactor evidence="1 13">
        <name>heme</name>
        <dbReference type="ChEBI" id="CHEBI:30413"/>
    </cofactor>
</comment>
<comment type="subcellular location">
    <subcellularLocation>
        <location evidence="2">Membrane</location>
    </subcellularLocation>
</comment>
<evidence type="ECO:0000256" key="2">
    <source>
        <dbReference type="ARBA" id="ARBA00004370"/>
    </source>
</evidence>
<evidence type="ECO:0000256" key="14">
    <source>
        <dbReference type="RuleBase" id="RU000461"/>
    </source>
</evidence>
<dbReference type="GO" id="GO:0020037">
    <property type="term" value="F:heme binding"/>
    <property type="evidence" value="ECO:0007669"/>
    <property type="project" value="InterPro"/>
</dbReference>
<organism evidence="15 16">
    <name type="scientific">Hydnomerulius pinastri MD-312</name>
    <dbReference type="NCBI Taxonomy" id="994086"/>
    <lineage>
        <taxon>Eukaryota</taxon>
        <taxon>Fungi</taxon>
        <taxon>Dikarya</taxon>
        <taxon>Basidiomycota</taxon>
        <taxon>Agaricomycotina</taxon>
        <taxon>Agaricomycetes</taxon>
        <taxon>Agaricomycetidae</taxon>
        <taxon>Boletales</taxon>
        <taxon>Boletales incertae sedis</taxon>
        <taxon>Leucogyrophana</taxon>
    </lineage>
</organism>
<dbReference type="GO" id="GO:0016705">
    <property type="term" value="F:oxidoreductase activity, acting on paired donors, with incorporation or reduction of molecular oxygen"/>
    <property type="evidence" value="ECO:0007669"/>
    <property type="project" value="InterPro"/>
</dbReference>
<keyword evidence="8" id="KW-1133">Transmembrane helix</keyword>
<reference evidence="15 16" key="1">
    <citation type="submission" date="2014-04" db="EMBL/GenBank/DDBJ databases">
        <title>Evolutionary Origins and Diversification of the Mycorrhizal Mutualists.</title>
        <authorList>
            <consortium name="DOE Joint Genome Institute"/>
            <consortium name="Mycorrhizal Genomics Consortium"/>
            <person name="Kohler A."/>
            <person name="Kuo A."/>
            <person name="Nagy L.G."/>
            <person name="Floudas D."/>
            <person name="Copeland A."/>
            <person name="Barry K.W."/>
            <person name="Cichocki N."/>
            <person name="Veneault-Fourrey C."/>
            <person name="LaButti K."/>
            <person name="Lindquist E.A."/>
            <person name="Lipzen A."/>
            <person name="Lundell T."/>
            <person name="Morin E."/>
            <person name="Murat C."/>
            <person name="Riley R."/>
            <person name="Ohm R."/>
            <person name="Sun H."/>
            <person name="Tunlid A."/>
            <person name="Henrissat B."/>
            <person name="Grigoriev I.V."/>
            <person name="Hibbett D.S."/>
            <person name="Martin F."/>
        </authorList>
    </citation>
    <scope>NUCLEOTIDE SEQUENCE [LARGE SCALE GENOMIC DNA]</scope>
    <source>
        <strain evidence="15 16">MD-312</strain>
    </source>
</reference>
<keyword evidence="6" id="KW-0812">Transmembrane</keyword>
<accession>A0A0C9VQP9</accession>
<evidence type="ECO:0000256" key="6">
    <source>
        <dbReference type="ARBA" id="ARBA00022692"/>
    </source>
</evidence>
<dbReference type="GO" id="GO:0005506">
    <property type="term" value="F:iron ion binding"/>
    <property type="evidence" value="ECO:0007669"/>
    <property type="project" value="InterPro"/>
</dbReference>
<dbReference type="InterPro" id="IPR050121">
    <property type="entry name" value="Cytochrome_P450_monoxygenase"/>
</dbReference>
<dbReference type="PANTHER" id="PTHR24305">
    <property type="entry name" value="CYTOCHROME P450"/>
    <property type="match status" value="1"/>
</dbReference>
<dbReference type="GO" id="GO:0004497">
    <property type="term" value="F:monooxygenase activity"/>
    <property type="evidence" value="ECO:0007669"/>
    <property type="project" value="UniProtKB-KW"/>
</dbReference>
<dbReference type="SUPFAM" id="SSF48264">
    <property type="entry name" value="Cytochrome P450"/>
    <property type="match status" value="1"/>
</dbReference>
<evidence type="ECO:0000256" key="7">
    <source>
        <dbReference type="ARBA" id="ARBA00022723"/>
    </source>
</evidence>
<dbReference type="PRINTS" id="PR00463">
    <property type="entry name" value="EP450I"/>
</dbReference>
<keyword evidence="10 13" id="KW-0408">Iron</keyword>
<dbReference type="Proteomes" id="UP000053820">
    <property type="component" value="Unassembled WGS sequence"/>
</dbReference>
<sequence length="511" mass="57443">MAINAIILLWVAYRLCRFVYSLQRFGFLAGYRPLFDPYSPPGNAIPTCWWNPGFLWPWIRRQTAYFNHEHEVVSMIPLLAGGPSYLLSSVEASRQLLGSEGKTQLIKSPEFTTVGLWGDSVASVSGEDWKRHRRSAAPSFNSTMLSLVTEECQAVYNEMVASEGWHDVGGATSVHINRIMARFTFVILSRCGFGIPASWKMQEDQSDSTRFEIALTTASETFLARVLLPRWAYWLPVKRLHEIDAAWRTVTSLMGKFAEVRKADLADSGVDLRKKDVFTRLVLASDDGGKFALTTTEVTANMLSLLFAGYETTSSALVTTLTMLAIHQEDQARVFSEIVEQLPAEGTVTNDSFKSLKFISACIQEAHRLIPVAGYLARDTLQDVVISVKRPRQDVIVIPKGSRVLVDQLSVLHDPHEYPDPDKYIPSRWLNVADQDVPMFGFGPRSCLGRKFATTEMICLIALFLRDWKVDIVLDEGDTYERYHARLLETTTLRNSAFGVGDVSLKVTPRR</sequence>
<evidence type="ECO:0008006" key="17">
    <source>
        <dbReference type="Google" id="ProtNLM"/>
    </source>
</evidence>
<keyword evidence="9 14" id="KW-0560">Oxidoreductase</keyword>
<dbReference type="PROSITE" id="PS00086">
    <property type="entry name" value="CYTOCHROME_P450"/>
    <property type="match status" value="1"/>
</dbReference>
<evidence type="ECO:0000256" key="13">
    <source>
        <dbReference type="PIRSR" id="PIRSR602401-1"/>
    </source>
</evidence>
<evidence type="ECO:0000256" key="9">
    <source>
        <dbReference type="ARBA" id="ARBA00023002"/>
    </source>
</evidence>
<keyword evidence="5 13" id="KW-0349">Heme</keyword>